<dbReference type="InterPro" id="IPR025857">
    <property type="entry name" value="MacB_PCD"/>
</dbReference>
<reference evidence="10 11" key="1">
    <citation type="submission" date="2016-11" db="EMBL/GenBank/DDBJ databases">
        <authorList>
            <person name="Jaros S."/>
            <person name="Januszkiewicz K."/>
            <person name="Wedrychowicz H."/>
        </authorList>
    </citation>
    <scope>NUCLEOTIDE SEQUENCE [LARGE SCALE GENOMIC DNA]</scope>
    <source>
        <strain evidence="10 11">DSM 3089</strain>
    </source>
</reference>
<sequence length="394" mass="43225">MSFINLIKTSIHNLKSHKLRVMLTMIGIIIGISSVVTILSIGNGLKEKVTSSSEDVNANKVCMSYEPENMNVDISLVEFLNENDIRDLGKIKGVEKAERVKQNLAGINLTTMELKYFDKKAVVFLDTYKDSKLNILHGRGFKNSEKGRNVVVLNFDAAKQLFDVPEEGIGKAIDIGGSQYEVVGILNEAKDMFAAFDSSYVFKDDFAEVKNNEPIYGIDVTIKPDADKDKIIEEMKTKLKENHSDLKGKYTVEDPQQVTKVFEELIGGVTAFIAFVSGISLLVGGIGVMNIMYVSVSERKREIGIRRAIGAKQNSILLQFLLESAIVTGIGGLIGILMGYLFAKLAGVFLPFEPVMTVGSFVGATLTSIIVGVVFGMIPAYNASKLDPIKAIYR</sequence>
<dbReference type="AlphaFoldDB" id="A0A1M5XGT1"/>
<evidence type="ECO:0000256" key="7">
    <source>
        <dbReference type="SAM" id="Phobius"/>
    </source>
</evidence>
<feature type="domain" description="MacB-like periplasmic core" evidence="9">
    <location>
        <begin position="22"/>
        <end position="237"/>
    </location>
</feature>
<evidence type="ECO:0000256" key="3">
    <source>
        <dbReference type="ARBA" id="ARBA00022692"/>
    </source>
</evidence>
<feature type="transmembrane region" description="Helical" evidence="7">
    <location>
        <begin position="21"/>
        <end position="42"/>
    </location>
</feature>
<feature type="transmembrane region" description="Helical" evidence="7">
    <location>
        <begin position="265"/>
        <end position="295"/>
    </location>
</feature>
<keyword evidence="3 7" id="KW-0812">Transmembrane</keyword>
<keyword evidence="2" id="KW-1003">Cell membrane</keyword>
<evidence type="ECO:0000256" key="6">
    <source>
        <dbReference type="ARBA" id="ARBA00038076"/>
    </source>
</evidence>
<evidence type="ECO:0000313" key="11">
    <source>
        <dbReference type="Proteomes" id="UP000184526"/>
    </source>
</evidence>
<dbReference type="RefSeq" id="WP_072832088.1">
    <property type="nucleotide sequence ID" value="NZ_FQXP01000008.1"/>
</dbReference>
<feature type="transmembrane region" description="Helical" evidence="7">
    <location>
        <begin position="355"/>
        <end position="381"/>
    </location>
</feature>
<dbReference type="PANTHER" id="PTHR30572">
    <property type="entry name" value="MEMBRANE COMPONENT OF TRANSPORTER-RELATED"/>
    <property type="match status" value="1"/>
</dbReference>
<dbReference type="InterPro" id="IPR050250">
    <property type="entry name" value="Macrolide_Exporter_MacB"/>
</dbReference>
<gene>
    <name evidence="10" type="ORF">SAMN02745196_02226</name>
</gene>
<proteinExistence type="inferred from homology"/>
<keyword evidence="5 7" id="KW-0472">Membrane</keyword>
<evidence type="ECO:0000256" key="5">
    <source>
        <dbReference type="ARBA" id="ARBA00023136"/>
    </source>
</evidence>
<dbReference type="GO" id="GO:0022857">
    <property type="term" value="F:transmembrane transporter activity"/>
    <property type="evidence" value="ECO:0007669"/>
    <property type="project" value="TreeGrafter"/>
</dbReference>
<dbReference type="PANTHER" id="PTHR30572:SF4">
    <property type="entry name" value="ABC TRANSPORTER PERMEASE YTRF"/>
    <property type="match status" value="1"/>
</dbReference>
<feature type="domain" description="ABC3 transporter permease C-terminal" evidence="8">
    <location>
        <begin position="275"/>
        <end position="388"/>
    </location>
</feature>
<dbReference type="Pfam" id="PF12704">
    <property type="entry name" value="MacB_PCD"/>
    <property type="match status" value="1"/>
</dbReference>
<evidence type="ECO:0000256" key="2">
    <source>
        <dbReference type="ARBA" id="ARBA00022475"/>
    </source>
</evidence>
<evidence type="ECO:0000313" key="10">
    <source>
        <dbReference type="EMBL" id="SHH98842.1"/>
    </source>
</evidence>
<accession>A0A1M5XGT1</accession>
<dbReference type="Pfam" id="PF02687">
    <property type="entry name" value="FtsX"/>
    <property type="match status" value="1"/>
</dbReference>
<dbReference type="GO" id="GO:0005886">
    <property type="term" value="C:plasma membrane"/>
    <property type="evidence" value="ECO:0007669"/>
    <property type="project" value="UniProtKB-SubCell"/>
</dbReference>
<protein>
    <submittedName>
        <fullName evidence="10">Putative ABC transport system permease protein</fullName>
    </submittedName>
</protein>
<keyword evidence="11" id="KW-1185">Reference proteome</keyword>
<keyword evidence="4 7" id="KW-1133">Transmembrane helix</keyword>
<evidence type="ECO:0000259" key="9">
    <source>
        <dbReference type="Pfam" id="PF12704"/>
    </source>
</evidence>
<dbReference type="Proteomes" id="UP000184526">
    <property type="component" value="Unassembled WGS sequence"/>
</dbReference>
<dbReference type="OrthoDB" id="9770036at2"/>
<evidence type="ECO:0000256" key="1">
    <source>
        <dbReference type="ARBA" id="ARBA00004651"/>
    </source>
</evidence>
<name>A0A1M5XGT1_9CLOT</name>
<dbReference type="InterPro" id="IPR003838">
    <property type="entry name" value="ABC3_permease_C"/>
</dbReference>
<dbReference type="STRING" id="1121306.SAMN02745196_02226"/>
<comment type="similarity">
    <text evidence="6">Belongs to the ABC-4 integral membrane protein family.</text>
</comment>
<evidence type="ECO:0000256" key="4">
    <source>
        <dbReference type="ARBA" id="ARBA00022989"/>
    </source>
</evidence>
<feature type="transmembrane region" description="Helical" evidence="7">
    <location>
        <begin position="316"/>
        <end position="343"/>
    </location>
</feature>
<organism evidence="10 11">
    <name type="scientific">Clostridium collagenovorans DSM 3089</name>
    <dbReference type="NCBI Taxonomy" id="1121306"/>
    <lineage>
        <taxon>Bacteria</taxon>
        <taxon>Bacillati</taxon>
        <taxon>Bacillota</taxon>
        <taxon>Clostridia</taxon>
        <taxon>Eubacteriales</taxon>
        <taxon>Clostridiaceae</taxon>
        <taxon>Clostridium</taxon>
    </lineage>
</organism>
<comment type="subcellular location">
    <subcellularLocation>
        <location evidence="1">Cell membrane</location>
        <topology evidence="1">Multi-pass membrane protein</topology>
    </subcellularLocation>
</comment>
<evidence type="ECO:0000259" key="8">
    <source>
        <dbReference type="Pfam" id="PF02687"/>
    </source>
</evidence>
<dbReference type="EMBL" id="FQXP01000008">
    <property type="protein sequence ID" value="SHH98842.1"/>
    <property type="molecule type" value="Genomic_DNA"/>
</dbReference>